<gene>
    <name evidence="1" type="ORF">OPT61_g9363</name>
</gene>
<protein>
    <submittedName>
        <fullName evidence="1">Uncharacterized protein</fullName>
    </submittedName>
</protein>
<comment type="caution">
    <text evidence="1">The sequence shown here is derived from an EMBL/GenBank/DDBJ whole genome shotgun (WGS) entry which is preliminary data.</text>
</comment>
<name>A0ACC2HUF2_9PLEO</name>
<keyword evidence="2" id="KW-1185">Reference proteome</keyword>
<proteinExistence type="predicted"/>
<dbReference type="EMBL" id="JAPHNI010001095">
    <property type="protein sequence ID" value="KAJ8106707.1"/>
    <property type="molecule type" value="Genomic_DNA"/>
</dbReference>
<evidence type="ECO:0000313" key="2">
    <source>
        <dbReference type="Proteomes" id="UP001153331"/>
    </source>
</evidence>
<organism evidence="1 2">
    <name type="scientific">Boeremia exigua</name>
    <dbReference type="NCBI Taxonomy" id="749465"/>
    <lineage>
        <taxon>Eukaryota</taxon>
        <taxon>Fungi</taxon>
        <taxon>Dikarya</taxon>
        <taxon>Ascomycota</taxon>
        <taxon>Pezizomycotina</taxon>
        <taxon>Dothideomycetes</taxon>
        <taxon>Pleosporomycetidae</taxon>
        <taxon>Pleosporales</taxon>
        <taxon>Pleosporineae</taxon>
        <taxon>Didymellaceae</taxon>
        <taxon>Boeremia</taxon>
    </lineage>
</organism>
<dbReference type="Proteomes" id="UP001153331">
    <property type="component" value="Unassembled WGS sequence"/>
</dbReference>
<evidence type="ECO:0000313" key="1">
    <source>
        <dbReference type="EMBL" id="KAJ8106707.1"/>
    </source>
</evidence>
<sequence length="418" mass="45035">MTSFTISDSDLDQIKDQVVLITGASSGIGLATLRRIIKHGGKVYAGDLNPLPEPEASSVPFFKVDVTDWKQQLELFKAAEKEYGKIDHVFANAGISMTFSLLEEDVDANGDLLPPNLKTINVNLLGCLYTVKLGIHHIRKNPTGGSIVITASGSSFTRFPTTDYTTAKHAVFGLMRSLTSHLHPQLPIRINAIAPSWTDTGILTPAVLDAIGEGKYQSADVPAQSVTVLMADQKRHGELVYSECGNFMDLENGPNGYHSLTARMLGVEKEENLPELREPRQQLSWPLQTGLLRTGTASPALVRGDKSHSPPSTPSRTESEQRGSERLAHVNRASAPDAARRQVPTLASDPVPSSRQVTQAPDSGDPAAAPSATCVWIRAMAARIKKAGAPFRVALVPDCPLSLTVPPIALLHHGRRSC</sequence>
<accession>A0ACC2HUF2</accession>
<reference evidence="1" key="1">
    <citation type="submission" date="2022-11" db="EMBL/GenBank/DDBJ databases">
        <title>Genome Sequence of Boeremia exigua.</title>
        <authorList>
            <person name="Buettner E."/>
        </authorList>
    </citation>
    <scope>NUCLEOTIDE SEQUENCE</scope>
    <source>
        <strain evidence="1">CU02</strain>
    </source>
</reference>